<name>A0ABW8SVB8_9CLOT</name>
<protein>
    <submittedName>
        <fullName evidence="1">Rpn family recombination-promoting nuclease/putative transposase</fullName>
    </submittedName>
</protein>
<accession>A0ABW8SVB8</accession>
<dbReference type="NCBIfam" id="TIGR01784">
    <property type="entry name" value="T_den_put_tspse"/>
    <property type="match status" value="1"/>
</dbReference>
<proteinExistence type="predicted"/>
<dbReference type="Pfam" id="PF12784">
    <property type="entry name" value="PDDEXK_2"/>
    <property type="match status" value="1"/>
</dbReference>
<keyword evidence="2" id="KW-1185">Reference proteome</keyword>
<dbReference type="PANTHER" id="PTHR41317:SF1">
    <property type="entry name" value="PD-(D_E)XK NUCLEASE FAMILY TRANSPOSASE"/>
    <property type="match status" value="1"/>
</dbReference>
<dbReference type="InterPro" id="IPR010106">
    <property type="entry name" value="RpnA"/>
</dbReference>
<evidence type="ECO:0000313" key="1">
    <source>
        <dbReference type="EMBL" id="MFL0198849.1"/>
    </source>
</evidence>
<gene>
    <name evidence="1" type="ORF">ACJDU8_25345</name>
</gene>
<dbReference type="RefSeq" id="WP_406794961.1">
    <property type="nucleotide sequence ID" value="NZ_JBJHZX010000107.1"/>
</dbReference>
<dbReference type="Proteomes" id="UP001623660">
    <property type="component" value="Unassembled WGS sequence"/>
</dbReference>
<organism evidence="1 2">
    <name type="scientific">Candidatus Clostridium eludens</name>
    <dbReference type="NCBI Taxonomy" id="3381663"/>
    <lineage>
        <taxon>Bacteria</taxon>
        <taxon>Bacillati</taxon>
        <taxon>Bacillota</taxon>
        <taxon>Clostridia</taxon>
        <taxon>Eubacteriales</taxon>
        <taxon>Clostridiaceae</taxon>
        <taxon>Clostridium</taxon>
    </lineage>
</organism>
<sequence length="238" mass="27774">MVNESENNFIMSPKIDFAFKLLFGNSKNIDILIALLSAILKLPINEFVEIEIMDEELLHEFKEDKKEILDVKVTTKEKKRMDIRIHIFPHGFIPEKTMFYWANMYISGINSVDTCNKLKKCITINIADSKYTPLKGIHTTYHITEDKTGYKLTDVPEIHFIELSKLLDEEVMKDENEAIVQWMEFIGAKSEEVMEVLAEKNEDIKKAYNLLKIISKDEKARMLYEVRQAEISDQLLGY</sequence>
<reference evidence="1 2" key="1">
    <citation type="submission" date="2024-11" db="EMBL/GenBank/DDBJ databases">
        <authorList>
            <person name="Heng Y.C."/>
            <person name="Lim A.C.H."/>
            <person name="Lee J.K.Y."/>
            <person name="Kittelmann S."/>
        </authorList>
    </citation>
    <scope>NUCLEOTIDE SEQUENCE [LARGE SCALE GENOMIC DNA]</scope>
    <source>
        <strain evidence="1 2">WILCCON 0269</strain>
    </source>
</reference>
<evidence type="ECO:0000313" key="2">
    <source>
        <dbReference type="Proteomes" id="UP001623660"/>
    </source>
</evidence>
<comment type="caution">
    <text evidence="1">The sequence shown here is derived from an EMBL/GenBank/DDBJ whole genome shotgun (WGS) entry which is preliminary data.</text>
</comment>
<dbReference type="EMBL" id="JBJHZX010000107">
    <property type="protein sequence ID" value="MFL0198849.1"/>
    <property type="molecule type" value="Genomic_DNA"/>
</dbReference>
<dbReference type="PANTHER" id="PTHR41317">
    <property type="entry name" value="PD-(D_E)XK NUCLEASE FAMILY TRANSPOSASE"/>
    <property type="match status" value="1"/>
</dbReference>